<dbReference type="PANTHER" id="PTHR33365:SF4">
    <property type="entry name" value="CYCLOCHLOROTINE BIOSYNTHESIS PROTEIN O"/>
    <property type="match status" value="1"/>
</dbReference>
<evidence type="ECO:0000256" key="1">
    <source>
        <dbReference type="ARBA" id="ARBA00004685"/>
    </source>
</evidence>
<gene>
    <name evidence="3" type="ORF">L207DRAFT_605044</name>
</gene>
<dbReference type="InterPro" id="IPR021765">
    <property type="entry name" value="UstYa-like"/>
</dbReference>
<evidence type="ECO:0000256" key="2">
    <source>
        <dbReference type="ARBA" id="ARBA00035112"/>
    </source>
</evidence>
<protein>
    <submittedName>
        <fullName evidence="3">Uncharacterized protein</fullName>
    </submittedName>
</protein>
<dbReference type="EMBL" id="KZ613954">
    <property type="protein sequence ID" value="PMD34390.1"/>
    <property type="molecule type" value="Genomic_DNA"/>
</dbReference>
<dbReference type="Pfam" id="PF11807">
    <property type="entry name" value="UstYa"/>
    <property type="match status" value="1"/>
</dbReference>
<organism evidence="3 4">
    <name type="scientific">Hyaloscypha variabilis (strain UAMH 11265 / GT02V1 / F)</name>
    <name type="common">Meliniomyces variabilis</name>
    <dbReference type="NCBI Taxonomy" id="1149755"/>
    <lineage>
        <taxon>Eukaryota</taxon>
        <taxon>Fungi</taxon>
        <taxon>Dikarya</taxon>
        <taxon>Ascomycota</taxon>
        <taxon>Pezizomycotina</taxon>
        <taxon>Leotiomycetes</taxon>
        <taxon>Helotiales</taxon>
        <taxon>Hyaloscyphaceae</taxon>
        <taxon>Hyaloscypha</taxon>
        <taxon>Hyaloscypha variabilis</taxon>
    </lineage>
</organism>
<dbReference type="Proteomes" id="UP000235786">
    <property type="component" value="Unassembled WGS sequence"/>
</dbReference>
<dbReference type="OrthoDB" id="3687641at2759"/>
<reference evidence="3 4" key="1">
    <citation type="submission" date="2016-04" db="EMBL/GenBank/DDBJ databases">
        <title>A degradative enzymes factory behind the ericoid mycorrhizal symbiosis.</title>
        <authorList>
            <consortium name="DOE Joint Genome Institute"/>
            <person name="Martino E."/>
            <person name="Morin E."/>
            <person name="Grelet G."/>
            <person name="Kuo A."/>
            <person name="Kohler A."/>
            <person name="Daghino S."/>
            <person name="Barry K."/>
            <person name="Choi C."/>
            <person name="Cichocki N."/>
            <person name="Clum A."/>
            <person name="Copeland A."/>
            <person name="Hainaut M."/>
            <person name="Haridas S."/>
            <person name="Labutti K."/>
            <person name="Lindquist E."/>
            <person name="Lipzen A."/>
            <person name="Khouja H.-R."/>
            <person name="Murat C."/>
            <person name="Ohm R."/>
            <person name="Olson A."/>
            <person name="Spatafora J."/>
            <person name="Veneault-Fourrey C."/>
            <person name="Henrissat B."/>
            <person name="Grigoriev I."/>
            <person name="Martin F."/>
            <person name="Perotto S."/>
        </authorList>
    </citation>
    <scope>NUCLEOTIDE SEQUENCE [LARGE SCALE GENOMIC DNA]</scope>
    <source>
        <strain evidence="3 4">F</strain>
    </source>
</reference>
<comment type="similarity">
    <text evidence="2">Belongs to the ustYa family.</text>
</comment>
<comment type="pathway">
    <text evidence="1">Mycotoxin biosynthesis.</text>
</comment>
<sequence length="214" mass="24011">IGSPILDSIPIQHKPVYFNVTLFSDSIYRQDASPEVHQAWLDLGLAGKSLPSTIFLSLIVLRIATQVIPETDADRVGFTQGMVKLRDSEGGGFIAQMEVFHNLHCLDTLRQGLYFNYDYYHKSRDGVWGRSDAVVRKHMGHCLDLLRLSLQCSADIGLVGMSWVNATGTPVPAAKFVGEHQCRDFEAVKEWALEHDKKGHTELREGDEILTQYP</sequence>
<keyword evidence="4" id="KW-1185">Reference proteome</keyword>
<dbReference type="STRING" id="1149755.A0A2J6R7B2"/>
<dbReference type="PANTHER" id="PTHR33365">
    <property type="entry name" value="YALI0B05434P"/>
    <property type="match status" value="1"/>
</dbReference>
<dbReference type="GO" id="GO:0043386">
    <property type="term" value="P:mycotoxin biosynthetic process"/>
    <property type="evidence" value="ECO:0007669"/>
    <property type="project" value="InterPro"/>
</dbReference>
<feature type="non-terminal residue" evidence="3">
    <location>
        <position position="1"/>
    </location>
</feature>
<dbReference type="AlphaFoldDB" id="A0A2J6R7B2"/>
<proteinExistence type="inferred from homology"/>
<evidence type="ECO:0000313" key="3">
    <source>
        <dbReference type="EMBL" id="PMD34390.1"/>
    </source>
</evidence>
<accession>A0A2J6R7B2</accession>
<name>A0A2J6R7B2_HYAVF</name>
<evidence type="ECO:0000313" key="4">
    <source>
        <dbReference type="Proteomes" id="UP000235786"/>
    </source>
</evidence>